<evidence type="ECO:0000256" key="4">
    <source>
        <dbReference type="ARBA" id="ARBA00022454"/>
    </source>
</evidence>
<evidence type="ECO:0000256" key="1">
    <source>
        <dbReference type="ARBA" id="ARBA00004123"/>
    </source>
</evidence>
<dbReference type="GO" id="GO:0043516">
    <property type="term" value="P:regulation of DNA damage response, signal transduction by p53 class mediator"/>
    <property type="evidence" value="ECO:0007669"/>
    <property type="project" value="TreeGrafter"/>
</dbReference>
<dbReference type="GO" id="GO:0006357">
    <property type="term" value="P:regulation of transcription by RNA polymerase II"/>
    <property type="evidence" value="ECO:0007669"/>
    <property type="project" value="TreeGrafter"/>
</dbReference>
<dbReference type="InterPro" id="IPR046341">
    <property type="entry name" value="SET_dom_sf"/>
</dbReference>
<accession>A0A8C1KB11</accession>
<dbReference type="GO" id="GO:0005634">
    <property type="term" value="C:nucleus"/>
    <property type="evidence" value="ECO:0007669"/>
    <property type="project" value="UniProtKB-SubCell"/>
</dbReference>
<evidence type="ECO:0000313" key="16">
    <source>
        <dbReference type="Ensembl" id="ENSCCRP00010044697.1"/>
    </source>
</evidence>
<dbReference type="EC" id="2.1.1.361" evidence="3"/>
<dbReference type="InterPro" id="IPR016858">
    <property type="entry name" value="KMT5A-like"/>
</dbReference>
<dbReference type="PANTHER" id="PTHR46167:SF1">
    <property type="entry name" value="N-LYSINE METHYLTRANSFERASE KMT5A"/>
    <property type="match status" value="1"/>
</dbReference>
<dbReference type="Proteomes" id="UP000694427">
    <property type="component" value="Unplaced"/>
</dbReference>
<dbReference type="GO" id="GO:0032259">
    <property type="term" value="P:methylation"/>
    <property type="evidence" value="ECO:0007669"/>
    <property type="project" value="UniProtKB-KW"/>
</dbReference>
<dbReference type="InterPro" id="IPR047266">
    <property type="entry name" value="KMT5A-like_SET"/>
</dbReference>
<evidence type="ECO:0000256" key="8">
    <source>
        <dbReference type="ARBA" id="ARBA00022853"/>
    </source>
</evidence>
<dbReference type="InterPro" id="IPR001214">
    <property type="entry name" value="SET_dom"/>
</dbReference>
<evidence type="ECO:0000256" key="14">
    <source>
        <dbReference type="SAM" id="MobiDB-lite"/>
    </source>
</evidence>
<evidence type="ECO:0000256" key="7">
    <source>
        <dbReference type="ARBA" id="ARBA00022691"/>
    </source>
</evidence>
<reference evidence="16" key="1">
    <citation type="submission" date="2025-08" db="UniProtKB">
        <authorList>
            <consortium name="Ensembl"/>
        </authorList>
    </citation>
    <scope>IDENTIFICATION</scope>
</reference>
<keyword evidence="8" id="KW-0156">Chromatin regulator</keyword>
<dbReference type="PROSITE" id="PS50280">
    <property type="entry name" value="SET"/>
    <property type="match status" value="1"/>
</dbReference>
<feature type="compositionally biased region" description="Basic and acidic residues" evidence="14">
    <location>
        <begin position="136"/>
        <end position="154"/>
    </location>
</feature>
<comment type="subcellular location">
    <subcellularLocation>
        <location evidence="2">Chromosome</location>
    </subcellularLocation>
    <subcellularLocation>
        <location evidence="1">Nucleus</location>
    </subcellularLocation>
</comment>
<comment type="catalytic activity">
    <reaction evidence="13">
        <text>L-lysyl-[protein] + S-adenosyl-L-methionine = N(6)-methyl-L-lysyl-[protein] + S-adenosyl-L-homocysteine + H(+)</text>
        <dbReference type="Rhea" id="RHEA:51736"/>
        <dbReference type="Rhea" id="RHEA-COMP:9752"/>
        <dbReference type="Rhea" id="RHEA-COMP:13053"/>
        <dbReference type="ChEBI" id="CHEBI:15378"/>
        <dbReference type="ChEBI" id="CHEBI:29969"/>
        <dbReference type="ChEBI" id="CHEBI:57856"/>
        <dbReference type="ChEBI" id="CHEBI:59789"/>
        <dbReference type="ChEBI" id="CHEBI:61929"/>
    </reaction>
</comment>
<evidence type="ECO:0000256" key="10">
    <source>
        <dbReference type="ARBA" id="ARBA00023163"/>
    </source>
</evidence>
<proteinExistence type="predicted"/>
<dbReference type="Gene3D" id="2.170.270.10">
    <property type="entry name" value="SET domain"/>
    <property type="match status" value="1"/>
</dbReference>
<protein>
    <recommendedName>
        <fullName evidence="3">[histone H4]-lysine(20) N-methyltransferase</fullName>
        <ecNumber evidence="3">2.1.1.361</ecNumber>
    </recommendedName>
</protein>
<keyword evidence="6" id="KW-0808">Transferase</keyword>
<evidence type="ECO:0000256" key="12">
    <source>
        <dbReference type="ARBA" id="ARBA00047784"/>
    </source>
</evidence>
<evidence type="ECO:0000256" key="9">
    <source>
        <dbReference type="ARBA" id="ARBA00023015"/>
    </source>
</evidence>
<evidence type="ECO:0000256" key="5">
    <source>
        <dbReference type="ARBA" id="ARBA00022603"/>
    </source>
</evidence>
<evidence type="ECO:0000259" key="15">
    <source>
        <dbReference type="PROSITE" id="PS50280"/>
    </source>
</evidence>
<keyword evidence="7" id="KW-0949">S-adenosyl-L-methionine</keyword>
<dbReference type="PROSITE" id="PS51571">
    <property type="entry name" value="SAM_MT43_PR_SET"/>
    <property type="match status" value="1"/>
</dbReference>
<evidence type="ECO:0000256" key="11">
    <source>
        <dbReference type="ARBA" id="ARBA00023242"/>
    </source>
</evidence>
<dbReference type="Ensembl" id="ENSCCRT00010049003.1">
    <property type="protein sequence ID" value="ENSCCRP00010044697.1"/>
    <property type="gene ID" value="ENSCCRG00010018942.1"/>
</dbReference>
<dbReference type="SMART" id="SM00317">
    <property type="entry name" value="SET"/>
    <property type="match status" value="1"/>
</dbReference>
<dbReference type="PANTHER" id="PTHR46167">
    <property type="entry name" value="N-LYSINE METHYLTRANSFERASE KMT5A"/>
    <property type="match status" value="1"/>
</dbReference>
<dbReference type="SUPFAM" id="SSF82199">
    <property type="entry name" value="SET domain"/>
    <property type="match status" value="1"/>
</dbReference>
<dbReference type="AlphaFoldDB" id="A0A8C1KB11"/>
<keyword evidence="5" id="KW-0489">Methyltransferase</keyword>
<keyword evidence="11" id="KW-0539">Nucleus</keyword>
<feature type="domain" description="SET" evidence="15">
    <location>
        <begin position="191"/>
        <end position="312"/>
    </location>
</feature>
<dbReference type="GO" id="GO:0140944">
    <property type="term" value="F:histone H4K20 monomethyltransferase activity"/>
    <property type="evidence" value="ECO:0007669"/>
    <property type="project" value="UniProtKB-EC"/>
</dbReference>
<keyword evidence="17" id="KW-1185">Reference proteome</keyword>
<evidence type="ECO:0000256" key="6">
    <source>
        <dbReference type="ARBA" id="ARBA00022679"/>
    </source>
</evidence>
<feature type="region of interest" description="Disordered" evidence="14">
    <location>
        <begin position="100"/>
        <end position="154"/>
    </location>
</feature>
<name>A0A8C1KB11_CYPCA</name>
<reference evidence="16" key="2">
    <citation type="submission" date="2025-09" db="UniProtKB">
        <authorList>
            <consortium name="Ensembl"/>
        </authorList>
    </citation>
    <scope>IDENTIFICATION</scope>
</reference>
<organism evidence="16 17">
    <name type="scientific">Cyprinus carpio</name>
    <name type="common">Common carp</name>
    <dbReference type="NCBI Taxonomy" id="7962"/>
    <lineage>
        <taxon>Eukaryota</taxon>
        <taxon>Metazoa</taxon>
        <taxon>Chordata</taxon>
        <taxon>Craniata</taxon>
        <taxon>Vertebrata</taxon>
        <taxon>Euteleostomi</taxon>
        <taxon>Actinopterygii</taxon>
        <taxon>Neopterygii</taxon>
        <taxon>Teleostei</taxon>
        <taxon>Ostariophysi</taxon>
        <taxon>Cypriniformes</taxon>
        <taxon>Cyprinidae</taxon>
        <taxon>Cyprininae</taxon>
        <taxon>Cyprinus</taxon>
    </lineage>
</organism>
<keyword evidence="10" id="KW-0804">Transcription</keyword>
<dbReference type="CDD" id="cd10528">
    <property type="entry name" value="SET_SETD8"/>
    <property type="match status" value="1"/>
</dbReference>
<evidence type="ECO:0000256" key="2">
    <source>
        <dbReference type="ARBA" id="ARBA00004286"/>
    </source>
</evidence>
<evidence type="ECO:0000256" key="3">
    <source>
        <dbReference type="ARBA" id="ARBA00012187"/>
    </source>
</evidence>
<keyword evidence="4" id="KW-0158">Chromosome</keyword>
<keyword evidence="9" id="KW-0805">Transcription regulation</keyword>
<dbReference type="Pfam" id="PF00856">
    <property type="entry name" value="SET"/>
    <property type="match status" value="1"/>
</dbReference>
<evidence type="ECO:0000313" key="17">
    <source>
        <dbReference type="Proteomes" id="UP000694427"/>
    </source>
</evidence>
<dbReference type="GO" id="GO:0005700">
    <property type="term" value="C:polytene chromosome"/>
    <property type="evidence" value="ECO:0007669"/>
    <property type="project" value="TreeGrafter"/>
</dbReference>
<sequence length="327" mass="37368">MFLFVFQTCQGQPTIHSCLNLNKPLRNNPLNLILDDNTATERLPKTSKQSEGICLNPNNDYVTLICLFVSPKLISPELVLFTAFFFLWLVKDAEANAPKKEDTGKQSLVCGPNEQTDVPHKVSGTRKQTKSGQRINGEKSKDRKSKNKESEPNRKVTDYFPVRRSCRKGKAELKCETLQHLDDLIKNNVEEGLKVKSIDGKGRGVFADRAFQKDQFVVEYHGELLEIADAKARESQYAKDPTTGCYMYYFRYHDKTYCVDATKETDRLGRLINHSKNGNLRTKLHEINGTPHLIFLASRDIKVDEELLYDYGDRSKEAIAAHPWLKH</sequence>
<dbReference type="InterPro" id="IPR051760">
    <property type="entry name" value="KMT5A"/>
</dbReference>
<comment type="catalytic activity">
    <reaction evidence="12">
        <text>L-lysyl(20)-[histone H4] + S-adenosyl-L-methionine = N(6)-methyl-L-lysyl(20)-[histone H4] + S-adenosyl-L-homocysteine + H(+)</text>
        <dbReference type="Rhea" id="RHEA:60344"/>
        <dbReference type="Rhea" id="RHEA-COMP:15554"/>
        <dbReference type="Rhea" id="RHEA-COMP:15555"/>
        <dbReference type="ChEBI" id="CHEBI:15378"/>
        <dbReference type="ChEBI" id="CHEBI:29969"/>
        <dbReference type="ChEBI" id="CHEBI:57856"/>
        <dbReference type="ChEBI" id="CHEBI:59789"/>
        <dbReference type="ChEBI" id="CHEBI:61929"/>
        <dbReference type="EC" id="2.1.1.361"/>
    </reaction>
</comment>
<evidence type="ECO:0000256" key="13">
    <source>
        <dbReference type="ARBA" id="ARBA00048985"/>
    </source>
</evidence>